<feature type="domain" description="RsbT co-antagonist protein RsbRD N-terminal" evidence="2">
    <location>
        <begin position="21"/>
        <end position="144"/>
    </location>
</feature>
<dbReference type="Pfam" id="PF14361">
    <property type="entry name" value="RsbRD_N"/>
    <property type="match status" value="1"/>
</dbReference>
<evidence type="ECO:0000259" key="2">
    <source>
        <dbReference type="Pfam" id="PF14361"/>
    </source>
</evidence>
<sequence>MQLVGGLKDKLPKMQELFVERVRAIPEYSGHAVSGQDLQSAAAKAIELTLDAMAGKEHYPRLLDFATDLGERRARQGLPAEALISAVRLDFPIIWATLLEISDGDDAALLVNRAEDVWRVVDDYATATHSSYLAARVSMAQEEAGVRQEFISALFGAQGRLPETRDRFAKAFNLEPERPYSIAAAKEQSAAELRRVASAPNRSRSMFLHQAEEYTYLFWPEPRDAGFQDAPDKHLSSIPCGVATAHAGLVDLAAAGRIAAALSDLATPNDQGPITVDRHWIRLARARMDALGVEIGAGLDAQLAAARPDEIERLHETVSAFLANGSVSVTANQLYCHRNTILNRMRRFKELTGIDLMVPVQAARAVVAWA</sequence>
<dbReference type="Gene3D" id="1.10.10.2840">
    <property type="entry name" value="PucR C-terminal helix-turn-helix domain"/>
    <property type="match status" value="1"/>
</dbReference>
<feature type="domain" description="PucR C-terminal helix-turn-helix" evidence="1">
    <location>
        <begin position="314"/>
        <end position="368"/>
    </location>
</feature>
<dbReference type="AlphaFoldDB" id="N1UW08"/>
<reference evidence="3 4" key="1">
    <citation type="journal article" date="2013" name="Genome Announc.">
        <title>Draft Genome Sequence of Arthrobacter crystallopoietes Strain BAB-32, Revealing Genes for Bioremediation.</title>
        <authorList>
            <person name="Joshi M.N."/>
            <person name="Pandit A.S."/>
            <person name="Sharma A."/>
            <person name="Pandya R.V."/>
            <person name="Desai S.M."/>
            <person name="Saxena A.K."/>
            <person name="Bagatharia S.B."/>
        </authorList>
    </citation>
    <scope>NUCLEOTIDE SEQUENCE [LARGE SCALE GENOMIC DNA]</scope>
    <source>
        <strain evidence="3 4">BAB-32</strain>
    </source>
</reference>
<gene>
    <name evidence="3" type="ORF">D477_008818</name>
</gene>
<keyword evidence="4" id="KW-1185">Reference proteome</keyword>
<dbReference type="PANTHER" id="PTHR33744:SF1">
    <property type="entry name" value="DNA-BINDING TRANSCRIPTIONAL ACTIVATOR ADER"/>
    <property type="match status" value="1"/>
</dbReference>
<dbReference type="InterPro" id="IPR025736">
    <property type="entry name" value="PucR_C-HTH_dom"/>
</dbReference>
<dbReference type="PANTHER" id="PTHR33744">
    <property type="entry name" value="CARBOHYDRATE DIACID REGULATOR"/>
    <property type="match status" value="1"/>
</dbReference>
<evidence type="ECO:0000313" key="4">
    <source>
        <dbReference type="Proteomes" id="UP000010729"/>
    </source>
</evidence>
<dbReference type="InterPro" id="IPR042070">
    <property type="entry name" value="PucR_C-HTH_sf"/>
</dbReference>
<evidence type="ECO:0000259" key="1">
    <source>
        <dbReference type="Pfam" id="PF13556"/>
    </source>
</evidence>
<dbReference type="InterPro" id="IPR051448">
    <property type="entry name" value="CdaR-like_regulators"/>
</dbReference>
<organism evidence="3 4">
    <name type="scientific">Arthrobacter crystallopoietes BAB-32</name>
    <dbReference type="NCBI Taxonomy" id="1246476"/>
    <lineage>
        <taxon>Bacteria</taxon>
        <taxon>Bacillati</taxon>
        <taxon>Actinomycetota</taxon>
        <taxon>Actinomycetes</taxon>
        <taxon>Micrococcales</taxon>
        <taxon>Micrococcaceae</taxon>
        <taxon>Crystallibacter</taxon>
    </lineage>
</organism>
<dbReference type="InterPro" id="IPR025751">
    <property type="entry name" value="RsbRD_N_dom"/>
</dbReference>
<dbReference type="EMBL" id="ANPE02000108">
    <property type="protein sequence ID" value="EMY34591.1"/>
    <property type="molecule type" value="Genomic_DNA"/>
</dbReference>
<accession>N1UW08</accession>
<name>N1UW08_9MICC</name>
<proteinExistence type="predicted"/>
<evidence type="ECO:0000313" key="3">
    <source>
        <dbReference type="EMBL" id="EMY34591.1"/>
    </source>
</evidence>
<protein>
    <submittedName>
        <fullName evidence="3">Uncharacterized protein</fullName>
    </submittedName>
</protein>
<dbReference type="Pfam" id="PF13556">
    <property type="entry name" value="HTH_30"/>
    <property type="match status" value="1"/>
</dbReference>
<comment type="caution">
    <text evidence="3">The sequence shown here is derived from an EMBL/GenBank/DDBJ whole genome shotgun (WGS) entry which is preliminary data.</text>
</comment>
<dbReference type="Proteomes" id="UP000010729">
    <property type="component" value="Unassembled WGS sequence"/>
</dbReference>